<protein>
    <submittedName>
        <fullName evidence="5">Helix-turn-helix transcriptional regulator</fullName>
    </submittedName>
</protein>
<dbReference type="Gene3D" id="1.10.10.60">
    <property type="entry name" value="Homeodomain-like"/>
    <property type="match status" value="2"/>
</dbReference>
<keyword evidence="3" id="KW-0804">Transcription</keyword>
<dbReference type="InterPro" id="IPR009057">
    <property type="entry name" value="Homeodomain-like_sf"/>
</dbReference>
<keyword evidence="1" id="KW-0805">Transcription regulation</keyword>
<dbReference type="Proteomes" id="UP000780690">
    <property type="component" value="Unassembled WGS sequence"/>
</dbReference>
<dbReference type="InterPro" id="IPR020449">
    <property type="entry name" value="Tscrpt_reg_AraC-type_HTH"/>
</dbReference>
<name>A0ABX0QZQ0_9GAMM</name>
<dbReference type="PRINTS" id="PR00032">
    <property type="entry name" value="HTHARAC"/>
</dbReference>
<evidence type="ECO:0000313" key="5">
    <source>
        <dbReference type="EMBL" id="NIF02448.1"/>
    </source>
</evidence>
<feature type="domain" description="HTH araC/xylS-type" evidence="4">
    <location>
        <begin position="41"/>
        <end position="138"/>
    </location>
</feature>
<dbReference type="InterPro" id="IPR050959">
    <property type="entry name" value="MarA-like"/>
</dbReference>
<sequence length="138" mass="15870">MNFNQADVTTHRLFRQFSKETGVNNLSVNQKNSRFHCSLIEALILFIEREIKEELTLDYLATTIGYSAGHLRRSFKMVKGISLAKYIRRRKTECAANEIIMSSRFIVDIAVEYGFSSQASFSRTFKSVTGVTPKEYRV</sequence>
<evidence type="ECO:0000259" key="4">
    <source>
        <dbReference type="PROSITE" id="PS01124"/>
    </source>
</evidence>
<dbReference type="PROSITE" id="PS01124">
    <property type="entry name" value="HTH_ARAC_FAMILY_2"/>
    <property type="match status" value="1"/>
</dbReference>
<dbReference type="InterPro" id="IPR018060">
    <property type="entry name" value="HTH_AraC"/>
</dbReference>
<dbReference type="PANTHER" id="PTHR47504">
    <property type="entry name" value="RIGHT ORIGIN-BINDING PROTEIN"/>
    <property type="match status" value="1"/>
</dbReference>
<organism evidence="5 6">
    <name type="scientific">Candidatus Pantoea formicae</name>
    <dbReference type="NCBI Taxonomy" id="2608355"/>
    <lineage>
        <taxon>Bacteria</taxon>
        <taxon>Pseudomonadati</taxon>
        <taxon>Pseudomonadota</taxon>
        <taxon>Gammaproteobacteria</taxon>
        <taxon>Enterobacterales</taxon>
        <taxon>Erwiniaceae</taxon>
        <taxon>Pantoea</taxon>
    </lineage>
</organism>
<dbReference type="PANTHER" id="PTHR47504:SF5">
    <property type="entry name" value="RIGHT ORIGIN-BINDING PROTEIN"/>
    <property type="match status" value="1"/>
</dbReference>
<gene>
    <name evidence="5" type="ORF">F3J38_20715</name>
</gene>
<accession>A0ABX0QZQ0</accession>
<evidence type="ECO:0000256" key="3">
    <source>
        <dbReference type="ARBA" id="ARBA00023163"/>
    </source>
</evidence>
<proteinExistence type="predicted"/>
<dbReference type="Pfam" id="PF12833">
    <property type="entry name" value="HTH_18"/>
    <property type="match status" value="1"/>
</dbReference>
<dbReference type="SMART" id="SM00342">
    <property type="entry name" value="HTH_ARAC"/>
    <property type="match status" value="1"/>
</dbReference>
<evidence type="ECO:0000313" key="6">
    <source>
        <dbReference type="Proteomes" id="UP000780690"/>
    </source>
</evidence>
<reference evidence="5 6" key="1">
    <citation type="journal article" date="2019" name="bioRxiv">
        <title>Bacteria contribute to plant secondary compound degradation in a generalist herbivore system.</title>
        <authorList>
            <person name="Francoeur C.B."/>
            <person name="Khadempour L."/>
            <person name="Moreira-Soto R.D."/>
            <person name="Gotting K."/>
            <person name="Book A.J."/>
            <person name="Pinto-Tomas A.A."/>
            <person name="Keefover-Ring K."/>
            <person name="Currie C.R."/>
        </authorList>
    </citation>
    <scope>NUCLEOTIDE SEQUENCE [LARGE SCALE GENOMIC DNA]</scope>
    <source>
        <strain evidence="5 6">Acro-805</strain>
    </source>
</reference>
<keyword evidence="6" id="KW-1185">Reference proteome</keyword>
<dbReference type="SUPFAM" id="SSF46689">
    <property type="entry name" value="Homeodomain-like"/>
    <property type="match status" value="2"/>
</dbReference>
<comment type="caution">
    <text evidence="5">The sequence shown here is derived from an EMBL/GenBank/DDBJ whole genome shotgun (WGS) entry which is preliminary data.</text>
</comment>
<evidence type="ECO:0000256" key="2">
    <source>
        <dbReference type="ARBA" id="ARBA00023125"/>
    </source>
</evidence>
<keyword evidence="2" id="KW-0238">DNA-binding</keyword>
<dbReference type="EMBL" id="VWXD01000008">
    <property type="protein sequence ID" value="NIF02448.1"/>
    <property type="molecule type" value="Genomic_DNA"/>
</dbReference>
<evidence type="ECO:0000256" key="1">
    <source>
        <dbReference type="ARBA" id="ARBA00023015"/>
    </source>
</evidence>